<dbReference type="OrthoDB" id="5292475at2"/>
<evidence type="ECO:0000256" key="2">
    <source>
        <dbReference type="ARBA" id="ARBA00022448"/>
    </source>
</evidence>
<comment type="similarity">
    <text evidence="1">Belongs to the ABC transporter superfamily.</text>
</comment>
<reference evidence="8" key="1">
    <citation type="submission" date="2017-05" db="EMBL/GenBank/DDBJ databases">
        <title>Complete and WGS of Bordetella genogroups.</title>
        <authorList>
            <person name="Spilker T."/>
            <person name="Lipuma J."/>
        </authorList>
    </citation>
    <scope>NUCLEOTIDE SEQUENCE [LARGE SCALE GENOMIC DNA]</scope>
    <source>
        <strain evidence="8">AU6712</strain>
    </source>
</reference>
<dbReference type="GO" id="GO:0016887">
    <property type="term" value="F:ATP hydrolysis activity"/>
    <property type="evidence" value="ECO:0007669"/>
    <property type="project" value="InterPro"/>
</dbReference>
<gene>
    <name evidence="7" type="ORF">CAL22_06190</name>
</gene>
<comment type="caution">
    <text evidence="7">The sequence shown here is derived from an EMBL/GenBank/DDBJ whole genome shotgun (WGS) entry which is preliminary data.</text>
</comment>
<keyword evidence="3" id="KW-0472">Membrane</keyword>
<evidence type="ECO:0000256" key="1">
    <source>
        <dbReference type="ARBA" id="ARBA00005417"/>
    </source>
</evidence>
<dbReference type="InterPro" id="IPR003439">
    <property type="entry name" value="ABC_transporter-like_ATP-bd"/>
</dbReference>
<dbReference type="InterPro" id="IPR017871">
    <property type="entry name" value="ABC_transporter-like_CS"/>
</dbReference>
<sequence length="225" mass="24539">MLIEFDQAVVIMEGRPLLQVPGLTLSERRIGIVGPNGAGKSTFSRLINGLLLPDQGQVRVNGLDTRHEARSIRRQVGFVFQNPDNQIVFPIVREDLDFGLKPLGLSAAQRAERIAAGLAQLGIAHLAERSSFSLSGGERQLVALAAVLVREPSLVVFDEPTTQLDLRNRNRVRQAIADLAPAAYVVSHDLELLADFDRVLVINAGGIAADDQPGPALRWYREHCA</sequence>
<keyword evidence="2" id="KW-0813">Transport</keyword>
<dbReference type="GO" id="GO:0005524">
    <property type="term" value="F:ATP binding"/>
    <property type="evidence" value="ECO:0007669"/>
    <property type="project" value="UniProtKB-KW"/>
</dbReference>
<feature type="domain" description="ABC transporter" evidence="6">
    <location>
        <begin position="3"/>
        <end position="224"/>
    </location>
</feature>
<dbReference type="RefSeq" id="WP_094811436.1">
    <property type="nucleotide sequence ID" value="NZ_NEVU01000002.1"/>
</dbReference>
<evidence type="ECO:0000256" key="3">
    <source>
        <dbReference type="ARBA" id="ARBA00022475"/>
    </source>
</evidence>
<dbReference type="SMART" id="SM00382">
    <property type="entry name" value="AAA"/>
    <property type="match status" value="1"/>
</dbReference>
<evidence type="ECO:0000313" key="7">
    <source>
        <dbReference type="EMBL" id="OZI74087.1"/>
    </source>
</evidence>
<keyword evidence="8" id="KW-1185">Reference proteome</keyword>
<dbReference type="InterPro" id="IPR027417">
    <property type="entry name" value="P-loop_NTPase"/>
</dbReference>
<keyword evidence="3" id="KW-1003">Cell membrane</keyword>
<dbReference type="PROSITE" id="PS50893">
    <property type="entry name" value="ABC_TRANSPORTER_2"/>
    <property type="match status" value="1"/>
</dbReference>
<dbReference type="PANTHER" id="PTHR43553:SF24">
    <property type="entry name" value="ENERGY-COUPLING FACTOR TRANSPORTER ATP-BINDING PROTEIN ECFA1"/>
    <property type="match status" value="1"/>
</dbReference>
<dbReference type="EMBL" id="NEVU01000002">
    <property type="protein sequence ID" value="OZI74087.1"/>
    <property type="molecule type" value="Genomic_DNA"/>
</dbReference>
<dbReference type="Proteomes" id="UP000216429">
    <property type="component" value="Unassembled WGS sequence"/>
</dbReference>
<dbReference type="Gene3D" id="3.40.50.300">
    <property type="entry name" value="P-loop containing nucleotide triphosphate hydrolases"/>
    <property type="match status" value="1"/>
</dbReference>
<accession>A0A261VJS6</accession>
<dbReference type="InterPro" id="IPR050095">
    <property type="entry name" value="ECF_ABC_transporter_ATP-bd"/>
</dbReference>
<protein>
    <submittedName>
        <fullName evidence="7">Cobalt ABC transporter ATP-binding protein</fullName>
    </submittedName>
</protein>
<proteinExistence type="inferred from homology"/>
<dbReference type="InterPro" id="IPR015856">
    <property type="entry name" value="ABC_transpr_CbiO/EcfA_su"/>
</dbReference>
<dbReference type="CDD" id="cd03225">
    <property type="entry name" value="ABC_cobalt_CbiO_domain1"/>
    <property type="match status" value="1"/>
</dbReference>
<name>A0A261VJS6_9BORD</name>
<dbReference type="GO" id="GO:0042626">
    <property type="term" value="F:ATPase-coupled transmembrane transporter activity"/>
    <property type="evidence" value="ECO:0007669"/>
    <property type="project" value="TreeGrafter"/>
</dbReference>
<dbReference type="PROSITE" id="PS00211">
    <property type="entry name" value="ABC_TRANSPORTER_1"/>
    <property type="match status" value="1"/>
</dbReference>
<dbReference type="GO" id="GO:0043190">
    <property type="term" value="C:ATP-binding cassette (ABC) transporter complex"/>
    <property type="evidence" value="ECO:0007669"/>
    <property type="project" value="TreeGrafter"/>
</dbReference>
<evidence type="ECO:0000313" key="8">
    <source>
        <dbReference type="Proteomes" id="UP000216429"/>
    </source>
</evidence>
<organism evidence="7 8">
    <name type="scientific">Bordetella genomosp. 12</name>
    <dbReference type="NCBI Taxonomy" id="463035"/>
    <lineage>
        <taxon>Bacteria</taxon>
        <taxon>Pseudomonadati</taxon>
        <taxon>Pseudomonadota</taxon>
        <taxon>Betaproteobacteria</taxon>
        <taxon>Burkholderiales</taxon>
        <taxon>Alcaligenaceae</taxon>
        <taxon>Bordetella</taxon>
    </lineage>
</organism>
<keyword evidence="4" id="KW-0547">Nucleotide-binding</keyword>
<dbReference type="SUPFAM" id="SSF52540">
    <property type="entry name" value="P-loop containing nucleoside triphosphate hydrolases"/>
    <property type="match status" value="1"/>
</dbReference>
<dbReference type="Pfam" id="PF00005">
    <property type="entry name" value="ABC_tran"/>
    <property type="match status" value="1"/>
</dbReference>
<evidence type="ECO:0000256" key="4">
    <source>
        <dbReference type="ARBA" id="ARBA00022741"/>
    </source>
</evidence>
<dbReference type="AlphaFoldDB" id="A0A261VJS6"/>
<dbReference type="InterPro" id="IPR003593">
    <property type="entry name" value="AAA+_ATPase"/>
</dbReference>
<keyword evidence="5 7" id="KW-0067">ATP-binding</keyword>
<evidence type="ECO:0000256" key="5">
    <source>
        <dbReference type="ARBA" id="ARBA00022840"/>
    </source>
</evidence>
<evidence type="ECO:0000259" key="6">
    <source>
        <dbReference type="PROSITE" id="PS50893"/>
    </source>
</evidence>
<dbReference type="PANTHER" id="PTHR43553">
    <property type="entry name" value="HEAVY METAL TRANSPORTER"/>
    <property type="match status" value="1"/>
</dbReference>